<evidence type="ECO:0000256" key="3">
    <source>
        <dbReference type="ARBA" id="ARBA00022777"/>
    </source>
</evidence>
<dbReference type="InParanoid" id="D3BV41"/>
<evidence type="ECO:0000256" key="2">
    <source>
        <dbReference type="ARBA" id="ARBA00022741"/>
    </source>
</evidence>
<dbReference type="Proteomes" id="UP000001396">
    <property type="component" value="Unassembled WGS sequence"/>
</dbReference>
<accession>D3BV41</accession>
<dbReference type="GeneID" id="31367481"/>
<dbReference type="OMA" id="QRWREAW"/>
<keyword evidence="3 9" id="KW-0418">Kinase</keyword>
<dbReference type="STRING" id="670386.D3BV41"/>
<evidence type="ECO:0000259" key="6">
    <source>
        <dbReference type="Pfam" id="PF00288"/>
    </source>
</evidence>
<evidence type="ECO:0000259" key="7">
    <source>
        <dbReference type="Pfam" id="PF07959"/>
    </source>
</evidence>
<dbReference type="InterPro" id="IPR013750">
    <property type="entry name" value="GHMP_kinase_C_dom"/>
</dbReference>
<keyword evidence="10" id="KW-1185">Reference proteome</keyword>
<sequence length="1438" mass="159644">MPTIRAVPTTTTVEANIRSVSYNNQNGLTFTIDFTVTSPLGTAQLALGTTLDDSLLVDLPIGDYQATFYPDIIIIHVLITITSAISFKEVNSITLDSFKDSNTSCNDCNALFVGLGNLIDKTLYDFFYPGCLYGKDTNKKYQCNCRTNDVLCEILCADYCAKNMTSEAISEIENDMGSNVHTPDPVRICQILARCPNTTTGEANITSVLYHPEKSLLFTIYITVTSQLGTAQIAIGKKDTTYDQTLLVNIPKGDYQVTVSVDSLFYENNILPVIYMQDENNNSFKGGSVGEYWSAIGVTASTYEQAQEFVKELEMRQRDGLIADSTVFIAVPDPPLNHLYTSYSHRHTKIGSGTSSLNALFVIVEQLSVASGKTYLDGDVLRGKKVLLLNIGGLHHHMPQVNLCTKSFTMVPLANCDLTYVRSRDSDTDSAQQSCSSNNKTEHLSAVCPIDILLSNLNKVVPICGPGLVIASTESLLLFDNDNPLLTKVESWNSSGVTLLTLPIRRHDATRHGVCKFIRDGDDYLISDIGYRLTEEELLEQGYIDKATDTAQVYTGLIRMCEKTAEKFLYLHSQPPMDSCTYLGVDNGAILFKFGWLPDVLMPMTTGITWEKYHVLKEPQHDNSRYLTEAARKSLWKTFHGTSLRALPLKGKYCYLRHSRDFLEFINYQNEIPISRFAHSFSDNKNKIEATVINSILHGDGYAEKSSIIYSSSLSGNWRIGKDTIVLGVREFSYGFHFGDRMSISEIRLKTNKKLNVSTGGTELEQRAKVLVIIGIDDDIDLMVDDPKATIANRSWSEFFSKSGVTPDEIWPAKFPRMLRTARLFPILTGQVDELLESALWMQDNTSPSLSVIGRWRSSKRLSIADVTGETDLYQIVPCENNSGNPTFIPNSGMKKFIEGDVNAAFQWNRDLNFMIDVHHVEKAIMAGENFCILPYFRKWANTKDLPITKILATLDRLAISVPIHYIGRMLSAISDFLAISVRGRGGLRSGPARNAAWEPALQYFVKKDERKGIIALAKEREKWLNSPEKIIRAARHYEGAGQVFIKNIVDTCHVQLKRHPDGPVKVDQWCTVTLPARIDLAGGWTDTPPICYEHGGLVVNVSITVDQKRPIVVRAKRVGTPHIKLHVDSMDSDAIVCTSFMDLSDYSRPQAPAALLKACFLQLGLVDPHINKTLAEQLESIGGGIEVVSASNLPTGSGLGTSSILAAGLLCAMARVYGQHYDDTSLIHAVLRVEQMLTTGGGWQDQVGGIIGGFKEAKCLKRNENVNINVEHRVLNISRENIEKINNHLLLIYTGRTRLARDLLQDVIRRWYAKTEEIIRVTDSLVATAESMVKALENVDIPQLGSLLREYWEQKKCMASGAEPTQVAQLAKLISEESYGYSLVGAGGGGFMVAITKENSSITREKLKTLIAGNDQFSSVSFHTAEIDLKGLEITFE</sequence>
<evidence type="ECO:0000256" key="1">
    <source>
        <dbReference type="ARBA" id="ARBA00022679"/>
    </source>
</evidence>
<dbReference type="Pfam" id="PF07959">
    <property type="entry name" value="Fucose_pyrophosphorylase"/>
    <property type="match status" value="1"/>
</dbReference>
<keyword evidence="2" id="KW-0547">Nucleotide-binding</keyword>
<dbReference type="FunCoup" id="D3BV41">
    <property type="interactions" value="66"/>
</dbReference>
<reference evidence="9 10" key="1">
    <citation type="journal article" date="2011" name="Genome Res.">
        <title>Phylogeny-wide analysis of social amoeba genomes highlights ancient origins for complex intercellular communication.</title>
        <authorList>
            <person name="Heidel A.J."/>
            <person name="Lawal H.M."/>
            <person name="Felder M."/>
            <person name="Schilde C."/>
            <person name="Helps N.R."/>
            <person name="Tunggal B."/>
            <person name="Rivero F."/>
            <person name="John U."/>
            <person name="Schleicher M."/>
            <person name="Eichinger L."/>
            <person name="Platzer M."/>
            <person name="Noegel A.A."/>
            <person name="Schaap P."/>
            <person name="Gloeckner G."/>
        </authorList>
    </citation>
    <scope>NUCLEOTIDE SEQUENCE [LARGE SCALE GENOMIC DNA]</scope>
    <source>
        <strain evidence="10">ATCC 26659 / Pp 5 / PN500</strain>
    </source>
</reference>
<dbReference type="GO" id="GO:0042352">
    <property type="term" value="P:GDP-L-fucose salvage"/>
    <property type="evidence" value="ECO:0007669"/>
    <property type="project" value="TreeGrafter"/>
</dbReference>
<dbReference type="GO" id="GO:0005524">
    <property type="term" value="F:ATP binding"/>
    <property type="evidence" value="ECO:0007669"/>
    <property type="project" value="UniProtKB-KW"/>
</dbReference>
<dbReference type="PRINTS" id="PR00959">
    <property type="entry name" value="MEVGALKINASE"/>
</dbReference>
<name>D3BV41_HETP5</name>
<comment type="caution">
    <text evidence="9">The sequence shown here is derived from an EMBL/GenBank/DDBJ whole genome shotgun (WGS) entry which is preliminary data.</text>
</comment>
<dbReference type="InterPro" id="IPR006204">
    <property type="entry name" value="GHMP_kinase_N_dom"/>
</dbReference>
<evidence type="ECO:0000313" key="10">
    <source>
        <dbReference type="Proteomes" id="UP000001396"/>
    </source>
</evidence>
<dbReference type="SUPFAM" id="SSF54211">
    <property type="entry name" value="Ribosomal protein S5 domain 2-like"/>
    <property type="match status" value="1"/>
</dbReference>
<dbReference type="InterPro" id="IPR052203">
    <property type="entry name" value="GHMP_Kinase-Related"/>
</dbReference>
<dbReference type="RefSeq" id="XP_020427113.1">
    <property type="nucleotide sequence ID" value="XM_020582759.1"/>
</dbReference>
<comment type="similarity">
    <text evidence="5">Belongs to the GHMP kinase family.</text>
</comment>
<keyword evidence="4" id="KW-0067">ATP-binding</keyword>
<keyword evidence="1" id="KW-0808">Transferase</keyword>
<evidence type="ECO:0000256" key="5">
    <source>
        <dbReference type="ARBA" id="ARBA00038121"/>
    </source>
</evidence>
<feature type="domain" description="GHMP kinase N-terminal" evidence="6">
    <location>
        <begin position="1176"/>
        <end position="1254"/>
    </location>
</feature>
<dbReference type="Gene3D" id="3.30.230.120">
    <property type="match status" value="1"/>
</dbReference>
<dbReference type="InterPro" id="IPR020568">
    <property type="entry name" value="Ribosomal_Su5_D2-typ_SF"/>
</dbReference>
<gene>
    <name evidence="9" type="ORF">PPL_12013</name>
</gene>
<feature type="domain" description="GDP-fucose pyrophosphorylase" evidence="7">
    <location>
        <begin position="378"/>
        <end position="829"/>
    </location>
</feature>
<dbReference type="EMBL" id="ADBJ01000060">
    <property type="protein sequence ID" value="EFA74979.1"/>
    <property type="molecule type" value="Genomic_DNA"/>
</dbReference>
<dbReference type="PANTHER" id="PTHR32463:SF0">
    <property type="entry name" value="L-FUCOSE KINASE"/>
    <property type="match status" value="1"/>
</dbReference>
<organism evidence="9 10">
    <name type="scientific">Heterostelium pallidum (strain ATCC 26659 / Pp 5 / PN500)</name>
    <name type="common">Cellular slime mold</name>
    <name type="synonym">Polysphondylium pallidum</name>
    <dbReference type="NCBI Taxonomy" id="670386"/>
    <lineage>
        <taxon>Eukaryota</taxon>
        <taxon>Amoebozoa</taxon>
        <taxon>Evosea</taxon>
        <taxon>Eumycetozoa</taxon>
        <taxon>Dictyostelia</taxon>
        <taxon>Acytosteliales</taxon>
        <taxon>Acytosteliaceae</taxon>
        <taxon>Heterostelium</taxon>
    </lineage>
</organism>
<proteinExistence type="inferred from homology"/>
<dbReference type="GO" id="GO:0050201">
    <property type="term" value="F:fucokinase activity"/>
    <property type="evidence" value="ECO:0007669"/>
    <property type="project" value="TreeGrafter"/>
</dbReference>
<dbReference type="SUPFAM" id="SSF55060">
    <property type="entry name" value="GHMP Kinase, C-terminal domain"/>
    <property type="match status" value="1"/>
</dbReference>
<feature type="domain" description="GHMP kinase C-terminal" evidence="8">
    <location>
        <begin position="1333"/>
        <end position="1401"/>
    </location>
</feature>
<dbReference type="Pfam" id="PF00288">
    <property type="entry name" value="GHMP_kinases_N"/>
    <property type="match status" value="1"/>
</dbReference>
<evidence type="ECO:0000313" key="9">
    <source>
        <dbReference type="EMBL" id="EFA74979.1"/>
    </source>
</evidence>
<dbReference type="Pfam" id="PF08544">
    <property type="entry name" value="GHMP_kinases_C"/>
    <property type="match status" value="1"/>
</dbReference>
<evidence type="ECO:0000256" key="4">
    <source>
        <dbReference type="ARBA" id="ARBA00022840"/>
    </source>
</evidence>
<dbReference type="InterPro" id="IPR012887">
    <property type="entry name" value="GDP_fucose_pyrophosphorylase"/>
</dbReference>
<dbReference type="InterPro" id="IPR036554">
    <property type="entry name" value="GHMP_kinase_C_sf"/>
</dbReference>
<evidence type="ECO:0000259" key="8">
    <source>
        <dbReference type="Pfam" id="PF08544"/>
    </source>
</evidence>
<dbReference type="PANTHER" id="PTHR32463">
    <property type="entry name" value="L-FUCOSE KINASE"/>
    <property type="match status" value="1"/>
</dbReference>
<protein>
    <submittedName>
        <fullName evidence="9">L-fucose kinase</fullName>
    </submittedName>
</protein>